<gene>
    <name evidence="2" type="ORF">CSSPJE1EN2_LOCUS276</name>
</gene>
<accession>A0ABP1A4W0</accession>
<evidence type="ECO:0000256" key="1">
    <source>
        <dbReference type="SAM" id="SignalP"/>
    </source>
</evidence>
<dbReference type="PANTHER" id="PTHR13593">
    <property type="match status" value="1"/>
</dbReference>
<dbReference type="InterPro" id="IPR051057">
    <property type="entry name" value="PI-PLC_domain"/>
</dbReference>
<keyword evidence="1" id="KW-0732">Signal</keyword>
<proteinExistence type="predicted"/>
<dbReference type="Pfam" id="PF26178">
    <property type="entry name" value="PI-PLC_cat"/>
    <property type="match status" value="1"/>
</dbReference>
<dbReference type="PANTHER" id="PTHR13593:SF140">
    <property type="entry name" value="PLC-LIKE PHOSPHODIESTERASE"/>
    <property type="match status" value="1"/>
</dbReference>
<organism evidence="2 3">
    <name type="scientific">Sphagnum jensenii</name>
    <dbReference type="NCBI Taxonomy" id="128206"/>
    <lineage>
        <taxon>Eukaryota</taxon>
        <taxon>Viridiplantae</taxon>
        <taxon>Streptophyta</taxon>
        <taxon>Embryophyta</taxon>
        <taxon>Bryophyta</taxon>
        <taxon>Sphagnophytina</taxon>
        <taxon>Sphagnopsida</taxon>
        <taxon>Sphagnales</taxon>
        <taxon>Sphagnaceae</taxon>
        <taxon>Sphagnum</taxon>
    </lineage>
</organism>
<dbReference type="PROSITE" id="PS50007">
    <property type="entry name" value="PIPLC_X_DOMAIN"/>
    <property type="match status" value="1"/>
</dbReference>
<dbReference type="InterPro" id="IPR017946">
    <property type="entry name" value="PLC-like_Pdiesterase_TIM-brl"/>
</dbReference>
<dbReference type="SUPFAM" id="SSF51695">
    <property type="entry name" value="PLC-like phosphodiesterases"/>
    <property type="match status" value="1"/>
</dbReference>
<evidence type="ECO:0008006" key="4">
    <source>
        <dbReference type="Google" id="ProtNLM"/>
    </source>
</evidence>
<sequence>MLTSMSFHMSLLLVSCWLLLQNSAHVQIGDECNVDADCSSGLYCSLCAAAGDVSTTCIRSQTTPSTHLPFNKYAWLTTHNSFAIEGEPSATGSILKTNMNQEDSVTDQLNNGVRGFMLDFYDFLDDVWLCHSEGGICYNHTAFQPASQTLKEIELFLVANPTEIIIIFIEDYVQVPNGVSEVFTNAGLKQFCFPVSKMPKTGGDWPTVDEMIQTNQRLLVFTSVESKEESEGIAYEWNYMVENMWGDGGMQPGSCPNRGESRPMNDANKSLVLQNYFRDDPNENLSCVDNSANLENMLDVCYKVSGNRWTNFLAVDFYKRSSGGGAFKAVDLLNDKMQCGYDGIDACQARLNLMGLPYSQLVTELNTCA</sequence>
<feature type="chain" id="PRO_5046812139" description="PLC-like phosphodiesterase" evidence="1">
    <location>
        <begin position="25"/>
        <end position="369"/>
    </location>
</feature>
<name>A0ABP1A4W0_9BRYO</name>
<evidence type="ECO:0000313" key="3">
    <source>
        <dbReference type="Proteomes" id="UP001497522"/>
    </source>
</evidence>
<dbReference type="CDD" id="cd08588">
    <property type="entry name" value="PI-PLCc_At5g67130_like"/>
    <property type="match status" value="1"/>
</dbReference>
<dbReference type="EMBL" id="OZ023702">
    <property type="protein sequence ID" value="CAK9857281.1"/>
    <property type="molecule type" value="Genomic_DNA"/>
</dbReference>
<feature type="signal peptide" evidence="1">
    <location>
        <begin position="1"/>
        <end position="24"/>
    </location>
</feature>
<dbReference type="Proteomes" id="UP001497522">
    <property type="component" value="Chromosome 1"/>
</dbReference>
<protein>
    <recommendedName>
        <fullName evidence="4">PLC-like phosphodiesterase</fullName>
    </recommendedName>
</protein>
<reference evidence="2 3" key="1">
    <citation type="submission" date="2024-03" db="EMBL/GenBank/DDBJ databases">
        <authorList>
            <consortium name="ELIXIR-Norway"/>
            <consortium name="Elixir Norway"/>
        </authorList>
    </citation>
    <scope>NUCLEOTIDE SEQUENCE [LARGE SCALE GENOMIC DNA]</scope>
</reference>
<evidence type="ECO:0000313" key="2">
    <source>
        <dbReference type="EMBL" id="CAK9857281.1"/>
    </source>
</evidence>
<keyword evidence="3" id="KW-1185">Reference proteome</keyword>
<dbReference type="Gene3D" id="3.20.20.190">
    <property type="entry name" value="Phosphatidylinositol (PI) phosphodiesterase"/>
    <property type="match status" value="1"/>
</dbReference>